<protein>
    <recommendedName>
        <fullName evidence="5">Polyketide cyclase / dehydrase and lipid transport</fullName>
    </recommendedName>
</protein>
<keyword evidence="4" id="KW-1185">Reference proteome</keyword>
<sequence>MRPMLAGACALLVLCGCTATGSPDPAASPTHGTSPADTGGASGTGDCTHPAGFRVSHPADWSVNPGTTLPACSWFAAESFDVPEATDVRIADITLKVVEGSRPPSAWPDVTATTAVEVGGRPGLRLERLTGPGLHPVDTPITTYVVDLPGNSDGDTLVASTVGLPRFDYERNVAVLESMMASLVLVAPSDA</sequence>
<dbReference type="PROSITE" id="PS51257">
    <property type="entry name" value="PROKAR_LIPOPROTEIN"/>
    <property type="match status" value="1"/>
</dbReference>
<dbReference type="Proteomes" id="UP000219435">
    <property type="component" value="Unassembled WGS sequence"/>
</dbReference>
<name>A0A285VEB4_9ACTN</name>
<dbReference type="EMBL" id="OBQI01000005">
    <property type="protein sequence ID" value="SOC50831.1"/>
    <property type="molecule type" value="Genomic_DNA"/>
</dbReference>
<reference evidence="4" key="1">
    <citation type="submission" date="2017-08" db="EMBL/GenBank/DDBJ databases">
        <authorList>
            <person name="Varghese N."/>
            <person name="Submissions S."/>
        </authorList>
    </citation>
    <scope>NUCLEOTIDE SEQUENCE [LARGE SCALE GENOMIC DNA]</scope>
    <source>
        <strain evidence="4">DSM 4725</strain>
    </source>
</reference>
<evidence type="ECO:0000256" key="2">
    <source>
        <dbReference type="SAM" id="SignalP"/>
    </source>
</evidence>
<keyword evidence="2" id="KW-0732">Signal</keyword>
<accession>A0A285VEB4</accession>
<evidence type="ECO:0008006" key="5">
    <source>
        <dbReference type="Google" id="ProtNLM"/>
    </source>
</evidence>
<gene>
    <name evidence="3" type="ORF">SAMN05660748_3590</name>
</gene>
<evidence type="ECO:0000313" key="4">
    <source>
        <dbReference type="Proteomes" id="UP000219435"/>
    </source>
</evidence>
<feature type="signal peptide" evidence="2">
    <location>
        <begin position="1"/>
        <end position="19"/>
    </location>
</feature>
<evidence type="ECO:0000256" key="1">
    <source>
        <dbReference type="SAM" id="MobiDB-lite"/>
    </source>
</evidence>
<dbReference type="AlphaFoldDB" id="A0A285VEB4"/>
<organism evidence="3 4">
    <name type="scientific">Blastococcus aggregatus</name>
    <dbReference type="NCBI Taxonomy" id="38502"/>
    <lineage>
        <taxon>Bacteria</taxon>
        <taxon>Bacillati</taxon>
        <taxon>Actinomycetota</taxon>
        <taxon>Actinomycetes</taxon>
        <taxon>Geodermatophilales</taxon>
        <taxon>Geodermatophilaceae</taxon>
        <taxon>Blastococcus</taxon>
    </lineage>
</organism>
<proteinExistence type="predicted"/>
<feature type="region of interest" description="Disordered" evidence="1">
    <location>
        <begin position="23"/>
        <end position="51"/>
    </location>
</feature>
<feature type="chain" id="PRO_5039100035" description="Polyketide cyclase / dehydrase and lipid transport" evidence="2">
    <location>
        <begin position="20"/>
        <end position="191"/>
    </location>
</feature>
<evidence type="ECO:0000313" key="3">
    <source>
        <dbReference type="EMBL" id="SOC50831.1"/>
    </source>
</evidence>